<dbReference type="AlphaFoldDB" id="A0A317UXA1"/>
<accession>A0A317UXA1</accession>
<name>A0A317UXA1_ASPEC</name>
<evidence type="ECO:0000313" key="2">
    <source>
        <dbReference type="Proteomes" id="UP000246171"/>
    </source>
</evidence>
<keyword evidence="2" id="KW-1185">Reference proteome</keyword>
<dbReference type="GeneID" id="37057492"/>
<sequence length="140" mass="15921">MALSVLPPSSRKRLFFCFNYIAKMGFERPAMNRVSLSRMLIADIVHSVSDLVDFKLWLRQQAQDAIHHNDRSKLASGPVFAALLSGNGLTEEKLLERLEDESFVLIVAGDSNSQTMWHSSHLLKNKQLMQSQPDHTWTEP</sequence>
<proteinExistence type="predicted"/>
<gene>
    <name evidence="1" type="ORF">BO83DRAFT_430623</name>
</gene>
<dbReference type="RefSeq" id="XP_025384354.1">
    <property type="nucleotide sequence ID" value="XM_025535530.1"/>
</dbReference>
<dbReference type="EMBL" id="MSFU01000028">
    <property type="protein sequence ID" value="PWY65122.1"/>
    <property type="molecule type" value="Genomic_DNA"/>
</dbReference>
<comment type="caution">
    <text evidence="1">The sequence shown here is derived from an EMBL/GenBank/DDBJ whole genome shotgun (WGS) entry which is preliminary data.</text>
</comment>
<protein>
    <submittedName>
        <fullName evidence="1">Uncharacterized protein</fullName>
    </submittedName>
</protein>
<organism evidence="1 2">
    <name type="scientific">Aspergillus eucalypticola (strain CBS 122712 / IBT 29274)</name>
    <dbReference type="NCBI Taxonomy" id="1448314"/>
    <lineage>
        <taxon>Eukaryota</taxon>
        <taxon>Fungi</taxon>
        <taxon>Dikarya</taxon>
        <taxon>Ascomycota</taxon>
        <taxon>Pezizomycotina</taxon>
        <taxon>Eurotiomycetes</taxon>
        <taxon>Eurotiomycetidae</taxon>
        <taxon>Eurotiales</taxon>
        <taxon>Aspergillaceae</taxon>
        <taxon>Aspergillus</taxon>
        <taxon>Aspergillus subgen. Circumdati</taxon>
    </lineage>
</organism>
<reference evidence="1" key="1">
    <citation type="submission" date="2016-12" db="EMBL/GenBank/DDBJ databases">
        <title>The genomes of Aspergillus section Nigri reveals drivers in fungal speciation.</title>
        <authorList>
            <consortium name="DOE Joint Genome Institute"/>
            <person name="Vesth T.C."/>
            <person name="Nybo J."/>
            <person name="Theobald S."/>
            <person name="Brandl J."/>
            <person name="Frisvad J.C."/>
            <person name="Nielsen K.F."/>
            <person name="Lyhne E.K."/>
            <person name="Kogle M.E."/>
            <person name="Kuo A."/>
            <person name="Riley R."/>
            <person name="Clum A."/>
            <person name="Nolan M."/>
            <person name="Lipzen A."/>
            <person name="Salamov A."/>
            <person name="Henrissat B."/>
            <person name="Wiebenga A."/>
            <person name="De vries R.P."/>
            <person name="Grigoriev I.V."/>
            <person name="Mortensen U.H."/>
            <person name="Andersen M.R."/>
            <person name="Baker S.E."/>
        </authorList>
    </citation>
    <scope>NUCLEOTIDE SEQUENCE</scope>
    <source>
        <strain evidence="1">CBS 122712</strain>
    </source>
</reference>
<evidence type="ECO:0000313" key="1">
    <source>
        <dbReference type="EMBL" id="PWY65122.1"/>
    </source>
</evidence>
<dbReference type="VEuPathDB" id="FungiDB:BO83DRAFT_430623"/>
<dbReference type="Proteomes" id="UP000246171">
    <property type="component" value="Unassembled WGS sequence"/>
</dbReference>